<keyword evidence="1" id="KW-0433">Leucine-rich repeat</keyword>
<dbReference type="Pfam" id="PF13855">
    <property type="entry name" value="LRR_8"/>
    <property type="match status" value="1"/>
</dbReference>
<dbReference type="FunFam" id="1.10.418.10:FF:000021">
    <property type="entry name" value="Leucine-rich repeat and calponin homology domain-containing protein 1 isoform 3"/>
    <property type="match status" value="1"/>
</dbReference>
<dbReference type="Pfam" id="PF00307">
    <property type="entry name" value="CH"/>
    <property type="match status" value="1"/>
</dbReference>
<dbReference type="SMART" id="SM00033">
    <property type="entry name" value="CH"/>
    <property type="match status" value="1"/>
</dbReference>
<protein>
    <submittedName>
        <fullName evidence="4">Leucine-rich repeats and calponin homology (CH) domain containing 3</fullName>
    </submittedName>
</protein>
<dbReference type="SMART" id="SM00364">
    <property type="entry name" value="LRR_BAC"/>
    <property type="match status" value="5"/>
</dbReference>
<name>A0A8D0CW68_SANLU</name>
<dbReference type="GeneTree" id="ENSGT00940000158330"/>
<dbReference type="FunFam" id="3.80.10.10:FF:000007">
    <property type="entry name" value="Leucine-rich repeat and calponin homology domain-containing protein 1 isoform 3"/>
    <property type="match status" value="1"/>
</dbReference>
<evidence type="ECO:0000256" key="1">
    <source>
        <dbReference type="ARBA" id="ARBA00022614"/>
    </source>
</evidence>
<dbReference type="InterPro" id="IPR001715">
    <property type="entry name" value="CH_dom"/>
</dbReference>
<accession>A0A8D0CW68</accession>
<feature type="domain" description="Calponin-homology (CH)" evidence="3">
    <location>
        <begin position="468"/>
        <end position="578"/>
    </location>
</feature>
<dbReference type="PANTHER" id="PTHR48051">
    <property type="match status" value="1"/>
</dbReference>
<dbReference type="SMART" id="SM00369">
    <property type="entry name" value="LRR_TYP"/>
    <property type="match status" value="5"/>
</dbReference>
<dbReference type="InterPro" id="IPR001611">
    <property type="entry name" value="Leu-rich_rpt"/>
</dbReference>
<sequence length="595" mass="65270">MAASVLLGSGDNTGHNFTVGGGSSGAGNVLGGNNNNGHAAAGLAPWNRSLDRALDEASATGSLNLSGRKLKEFPRSSVNYDLTDTTRADLSRNRLSELPLEVCLFVSLESLNLYQNCLRSLPDSLLNLQALTCLNLSRNQLSVLPVVVCSLPLKVLIACNNKLVSLPEELGQLRHLTELDVSCNEIQTLPSQVGQLEALRDLNIRRNHLVRLPPELADLPLVRLDFSCNKVTSIPVCYRRLTQLQTIVLDNNPLQTPPAQICIKGKVHIFKYLNLEASKTTPDLPDYDRRPLNFGSCVDELYPGRPYGALDSGFNSVDSGDKRWSGNEPTEELSELPLRVAEISREQRQRPPLANGTRRFSTFTLMQIDYIDSCVGEEEEEEGRSRAAGSRDSISLSSQFMAYIERRITREVGLNPNPTGQMFSSRPLKVLLLLGVLGVGGVERMRREAHLAALRYDEERQKNRSLQRDNVSSYTKNIEARLKVSLPSDLGAALTDGVVLCHLANHVRPRSVPSIHVPSPAVPKLTMAKCRRNVENFLEACRRIGVPQSQLCLPLHILEERGLPQVAGTVSALLDLAPPRNSVTTPTTPGPPASM</sequence>
<proteinExistence type="predicted"/>
<dbReference type="Gene3D" id="1.10.418.10">
    <property type="entry name" value="Calponin-like domain"/>
    <property type="match status" value="1"/>
</dbReference>
<dbReference type="SUPFAM" id="SSF52058">
    <property type="entry name" value="L domain-like"/>
    <property type="match status" value="1"/>
</dbReference>
<gene>
    <name evidence="4" type="primary">LOC116052951</name>
</gene>
<reference evidence="4" key="1">
    <citation type="submission" date="2025-08" db="UniProtKB">
        <authorList>
            <consortium name="Ensembl"/>
        </authorList>
    </citation>
    <scope>IDENTIFICATION</scope>
</reference>
<dbReference type="PROSITE" id="PS51450">
    <property type="entry name" value="LRR"/>
    <property type="match status" value="1"/>
</dbReference>
<evidence type="ECO:0000259" key="3">
    <source>
        <dbReference type="PROSITE" id="PS50021"/>
    </source>
</evidence>
<dbReference type="PROSITE" id="PS50021">
    <property type="entry name" value="CH"/>
    <property type="match status" value="1"/>
</dbReference>
<evidence type="ECO:0000256" key="2">
    <source>
        <dbReference type="ARBA" id="ARBA00022737"/>
    </source>
</evidence>
<keyword evidence="2" id="KW-0677">Repeat</keyword>
<dbReference type="SUPFAM" id="SSF47576">
    <property type="entry name" value="Calponin-homology domain, CH-domain"/>
    <property type="match status" value="1"/>
</dbReference>
<keyword evidence="5" id="KW-1185">Reference proteome</keyword>
<dbReference type="InterPro" id="IPR003591">
    <property type="entry name" value="Leu-rich_rpt_typical-subtyp"/>
</dbReference>
<reference evidence="4" key="2">
    <citation type="submission" date="2025-09" db="UniProtKB">
        <authorList>
            <consortium name="Ensembl"/>
        </authorList>
    </citation>
    <scope>IDENTIFICATION</scope>
</reference>
<dbReference type="Gene3D" id="3.80.10.10">
    <property type="entry name" value="Ribonuclease Inhibitor"/>
    <property type="match status" value="1"/>
</dbReference>
<dbReference type="PANTHER" id="PTHR48051:SF44">
    <property type="entry name" value="LEUCINE RICH REPEATS AND CALPONIN HOMOLOGY DOMAIN CONTAINING 3"/>
    <property type="match status" value="1"/>
</dbReference>
<dbReference type="InterPro" id="IPR050216">
    <property type="entry name" value="LRR_domain-containing"/>
</dbReference>
<evidence type="ECO:0000313" key="4">
    <source>
        <dbReference type="Ensembl" id="ENSSLUP00000015681.1"/>
    </source>
</evidence>
<dbReference type="AlphaFoldDB" id="A0A8D0CW68"/>
<organism evidence="4 5">
    <name type="scientific">Sander lucioperca</name>
    <name type="common">Pike-perch</name>
    <name type="synonym">Perca lucioperca</name>
    <dbReference type="NCBI Taxonomy" id="283035"/>
    <lineage>
        <taxon>Eukaryota</taxon>
        <taxon>Metazoa</taxon>
        <taxon>Chordata</taxon>
        <taxon>Craniata</taxon>
        <taxon>Vertebrata</taxon>
        <taxon>Euteleostomi</taxon>
        <taxon>Actinopterygii</taxon>
        <taxon>Neopterygii</taxon>
        <taxon>Teleostei</taxon>
        <taxon>Neoteleostei</taxon>
        <taxon>Acanthomorphata</taxon>
        <taxon>Eupercaria</taxon>
        <taxon>Perciformes</taxon>
        <taxon>Percoidei</taxon>
        <taxon>Percidae</taxon>
        <taxon>Luciopercinae</taxon>
        <taxon>Sander</taxon>
    </lineage>
</organism>
<dbReference type="InterPro" id="IPR032675">
    <property type="entry name" value="LRR_dom_sf"/>
</dbReference>
<dbReference type="Proteomes" id="UP000694568">
    <property type="component" value="Unplaced"/>
</dbReference>
<evidence type="ECO:0000313" key="5">
    <source>
        <dbReference type="Proteomes" id="UP000694568"/>
    </source>
</evidence>
<dbReference type="Ensembl" id="ENSSLUT00000016193.1">
    <property type="protein sequence ID" value="ENSSLUP00000015681.1"/>
    <property type="gene ID" value="ENSSLUG00000007181.1"/>
</dbReference>
<dbReference type="GO" id="GO:0005737">
    <property type="term" value="C:cytoplasm"/>
    <property type="evidence" value="ECO:0007669"/>
    <property type="project" value="TreeGrafter"/>
</dbReference>
<dbReference type="InterPro" id="IPR036872">
    <property type="entry name" value="CH_dom_sf"/>
</dbReference>